<keyword evidence="2" id="KW-1185">Reference proteome</keyword>
<dbReference type="EMBL" id="JAUJYW010000011">
    <property type="protein sequence ID" value="MDN8601888.1"/>
    <property type="molecule type" value="Genomic_DNA"/>
</dbReference>
<evidence type="ECO:0000313" key="1">
    <source>
        <dbReference type="EMBL" id="MDN8601888.1"/>
    </source>
</evidence>
<reference evidence="1 2" key="1">
    <citation type="submission" date="2023-07" db="EMBL/GenBank/DDBJ databases">
        <title>Citrobacter selenititolerans sp. nov., isolated from seleniferous soil.</title>
        <authorList>
            <person name="Zhang S."/>
            <person name="Li K."/>
            <person name="Peng J."/>
            <person name="Wang H."/>
            <person name="Sun J."/>
            <person name="Guo Y."/>
        </authorList>
    </citation>
    <scope>NUCLEOTIDE SEQUENCE [LARGE SCALE GENOMIC DNA]</scope>
    <source>
        <strain evidence="1 2">S2-9</strain>
    </source>
</reference>
<sequence length="107" mass="11977">MKKIVLVIAVCVIGFFAYKQYKTNQLAERRAAHVIEWGVSDSPRLEGAKIKDIDLNNYTIDELGMINAEANVTYELNGKSQCENFKAFFSGKFGTVVDSFELTGKCD</sequence>
<accession>A0ABT8PZY7</accession>
<name>A0ABT8PZY7_9ENTR</name>
<comment type="caution">
    <text evidence="1">The sequence shown here is derived from an EMBL/GenBank/DDBJ whole genome shotgun (WGS) entry which is preliminary data.</text>
</comment>
<gene>
    <name evidence="1" type="ORF">Q0A17_21110</name>
</gene>
<organism evidence="1 2">
    <name type="scientific">Citrobacter enshiensis</name>
    <dbReference type="NCBI Taxonomy" id="2971264"/>
    <lineage>
        <taxon>Bacteria</taxon>
        <taxon>Pseudomonadati</taxon>
        <taxon>Pseudomonadota</taxon>
        <taxon>Gammaproteobacteria</taxon>
        <taxon>Enterobacterales</taxon>
        <taxon>Enterobacteriaceae</taxon>
        <taxon>Citrobacter</taxon>
    </lineage>
</organism>
<protein>
    <submittedName>
        <fullName evidence="1">Uncharacterized protein</fullName>
    </submittedName>
</protein>
<evidence type="ECO:0000313" key="2">
    <source>
        <dbReference type="Proteomes" id="UP001174867"/>
    </source>
</evidence>
<proteinExistence type="predicted"/>
<dbReference type="Proteomes" id="UP001174867">
    <property type="component" value="Unassembled WGS sequence"/>
</dbReference>
<dbReference type="RefSeq" id="WP_301702320.1">
    <property type="nucleotide sequence ID" value="NZ_JAUJYW010000011.1"/>
</dbReference>